<keyword evidence="5 6" id="KW-0472">Membrane</keyword>
<dbReference type="AlphaFoldDB" id="A0A157SNL4"/>
<dbReference type="InterPro" id="IPR036259">
    <property type="entry name" value="MFS_trans_sf"/>
</dbReference>
<feature type="transmembrane region" description="Helical" evidence="6">
    <location>
        <begin position="210"/>
        <end position="233"/>
    </location>
</feature>
<dbReference type="OrthoDB" id="9788453at2"/>
<evidence type="ECO:0000313" key="9">
    <source>
        <dbReference type="Proteomes" id="UP000076825"/>
    </source>
</evidence>
<evidence type="ECO:0000256" key="2">
    <source>
        <dbReference type="ARBA" id="ARBA00022475"/>
    </source>
</evidence>
<feature type="domain" description="Major facilitator superfamily (MFS) profile" evidence="7">
    <location>
        <begin position="15"/>
        <end position="390"/>
    </location>
</feature>
<dbReference type="InterPro" id="IPR011701">
    <property type="entry name" value="MFS"/>
</dbReference>
<dbReference type="EMBL" id="LT546645">
    <property type="protein sequence ID" value="SAI72002.1"/>
    <property type="molecule type" value="Genomic_DNA"/>
</dbReference>
<reference evidence="8 9" key="1">
    <citation type="submission" date="2016-04" db="EMBL/GenBank/DDBJ databases">
        <authorList>
            <consortium name="Pathogen Informatics"/>
        </authorList>
    </citation>
    <scope>NUCLEOTIDE SEQUENCE [LARGE SCALE GENOMIC DNA]</scope>
    <source>
        <strain evidence="8 9">H044680328</strain>
    </source>
</reference>
<name>A0A157SNL4_9BORD</name>
<dbReference type="STRING" id="123899.SAMEA3906487_03004"/>
<evidence type="ECO:0000256" key="6">
    <source>
        <dbReference type="SAM" id="Phobius"/>
    </source>
</evidence>
<feature type="transmembrane region" description="Helical" evidence="6">
    <location>
        <begin position="81"/>
        <end position="102"/>
    </location>
</feature>
<dbReference type="GeneID" id="56589748"/>
<dbReference type="SUPFAM" id="SSF103473">
    <property type="entry name" value="MFS general substrate transporter"/>
    <property type="match status" value="1"/>
</dbReference>
<dbReference type="eggNOG" id="COG2814">
    <property type="taxonomic scope" value="Bacteria"/>
</dbReference>
<dbReference type="KEGG" id="btrm:SAMEA390648703004"/>
<dbReference type="GO" id="GO:0005886">
    <property type="term" value="C:plasma membrane"/>
    <property type="evidence" value="ECO:0007669"/>
    <property type="project" value="UniProtKB-SubCell"/>
</dbReference>
<dbReference type="PANTHER" id="PTHR43124">
    <property type="entry name" value="PURINE EFFLUX PUMP PBUE"/>
    <property type="match status" value="1"/>
</dbReference>
<organism evidence="8 9">
    <name type="scientific">Bordetella trematum</name>
    <dbReference type="NCBI Taxonomy" id="123899"/>
    <lineage>
        <taxon>Bacteria</taxon>
        <taxon>Pseudomonadati</taxon>
        <taxon>Pseudomonadota</taxon>
        <taxon>Betaproteobacteria</taxon>
        <taxon>Burkholderiales</taxon>
        <taxon>Alcaligenaceae</taxon>
        <taxon>Bordetella</taxon>
    </lineage>
</organism>
<dbReference type="GO" id="GO:0022857">
    <property type="term" value="F:transmembrane transporter activity"/>
    <property type="evidence" value="ECO:0007669"/>
    <property type="project" value="InterPro"/>
</dbReference>
<dbReference type="PATRIC" id="fig|123899.6.peg.2997"/>
<keyword evidence="4 6" id="KW-1133">Transmembrane helix</keyword>
<comment type="subcellular location">
    <subcellularLocation>
        <location evidence="1">Cell membrane</location>
        <topology evidence="1">Multi-pass membrane protein</topology>
    </subcellularLocation>
</comment>
<evidence type="ECO:0000256" key="4">
    <source>
        <dbReference type="ARBA" id="ARBA00022989"/>
    </source>
</evidence>
<feature type="transmembrane region" description="Helical" evidence="6">
    <location>
        <begin position="114"/>
        <end position="132"/>
    </location>
</feature>
<dbReference type="CDD" id="cd17324">
    <property type="entry name" value="MFS_NepI_like"/>
    <property type="match status" value="1"/>
</dbReference>
<dbReference type="Pfam" id="PF07690">
    <property type="entry name" value="MFS_1"/>
    <property type="match status" value="1"/>
</dbReference>
<dbReference type="RefSeq" id="WP_033534637.1">
    <property type="nucleotide sequence ID" value="NZ_CP016340.1"/>
</dbReference>
<feature type="transmembrane region" description="Helical" evidence="6">
    <location>
        <begin position="302"/>
        <end position="322"/>
    </location>
</feature>
<accession>A0A157SNL4</accession>
<proteinExistence type="predicted"/>
<dbReference type="Proteomes" id="UP000076825">
    <property type="component" value="Chromosome 1"/>
</dbReference>
<evidence type="ECO:0000256" key="5">
    <source>
        <dbReference type="ARBA" id="ARBA00023136"/>
    </source>
</evidence>
<gene>
    <name evidence="8" type="primary">ydhP_2</name>
    <name evidence="8" type="ORF">SAMEA3906487_03004</name>
</gene>
<evidence type="ECO:0000256" key="1">
    <source>
        <dbReference type="ARBA" id="ARBA00004651"/>
    </source>
</evidence>
<evidence type="ECO:0000259" key="7">
    <source>
        <dbReference type="PROSITE" id="PS50850"/>
    </source>
</evidence>
<feature type="transmembrane region" description="Helical" evidence="6">
    <location>
        <begin position="245"/>
        <end position="266"/>
    </location>
</feature>
<dbReference type="InterPro" id="IPR020846">
    <property type="entry name" value="MFS_dom"/>
</dbReference>
<feature type="transmembrane region" description="Helical" evidence="6">
    <location>
        <begin position="364"/>
        <end position="384"/>
    </location>
</feature>
<keyword evidence="3 6" id="KW-0812">Transmembrane</keyword>
<feature type="transmembrane region" description="Helical" evidence="6">
    <location>
        <begin position="49"/>
        <end position="69"/>
    </location>
</feature>
<evidence type="ECO:0000256" key="3">
    <source>
        <dbReference type="ARBA" id="ARBA00022692"/>
    </source>
</evidence>
<dbReference type="PROSITE" id="PS50850">
    <property type="entry name" value="MFS"/>
    <property type="match status" value="1"/>
</dbReference>
<protein>
    <submittedName>
        <fullName evidence="8">Transporter</fullName>
    </submittedName>
</protein>
<feature type="transmembrane region" description="Helical" evidence="6">
    <location>
        <begin position="278"/>
        <end position="296"/>
    </location>
</feature>
<feature type="transmembrane region" description="Helical" evidence="6">
    <location>
        <begin position="139"/>
        <end position="161"/>
    </location>
</feature>
<keyword evidence="2" id="KW-1003">Cell membrane</keyword>
<feature type="transmembrane region" description="Helical" evidence="6">
    <location>
        <begin position="167"/>
        <end position="189"/>
    </location>
</feature>
<dbReference type="PANTHER" id="PTHR43124:SF8">
    <property type="entry name" value="INNER MEMBRANE TRANSPORT PROTEIN YDHP"/>
    <property type="match status" value="1"/>
</dbReference>
<dbReference type="InterPro" id="IPR050189">
    <property type="entry name" value="MFS_Efflux_Transporters"/>
</dbReference>
<evidence type="ECO:0000313" key="8">
    <source>
        <dbReference type="EMBL" id="SAI72002.1"/>
    </source>
</evidence>
<keyword evidence="9" id="KW-1185">Reference proteome</keyword>
<sequence>MSSPASSPQARAFWPLLALAAGAFGIGTTEFGPMGLLPQIAEGVSVSIPAAGMLVSAYALGVMIGAPLMTLALSHWPRRRALILLMAIFTLGNALSALAPGYLPLLLARLVTSLNHGAFFGLGSLLAASLVPPNRQASAVAAMFLGLTIANIGGVPAAAWLGQTLGWRLSFAATAGLGLLAMAGLRLALPPGQAGARPQVRAELAVLRQPAVLLALATTVLSAGATFALYTYIAPLLAALTGASAGFVTAMLVLIGLGFTLGNVLGGRLADRSLRQSLLVFVGLLMIMMLLFPWLAGTPLGAGLGLLIWGMAAFGVVPPLQMQVMRAASGAPGLASSVNVGAFNLGNALGAAAGGAVLSAGLGYAAVPLAGAGLALTALLLVLLGSPRRAAGHGQPAPLASQHVCQAE</sequence>
<feature type="transmembrane region" description="Helical" evidence="6">
    <location>
        <begin position="334"/>
        <end position="358"/>
    </location>
</feature>
<dbReference type="Gene3D" id="1.20.1250.20">
    <property type="entry name" value="MFS general substrate transporter like domains"/>
    <property type="match status" value="1"/>
</dbReference>